<sequence>MFSLGIRLSFEFIQPNVRIGRGHLGLRFFAPNYAITMKVGIDAQRVAFRSVRYEDHLAHVLPAQPASAR</sequence>
<gene>
    <name evidence="1" type="ORF">CY34DRAFT_812788</name>
</gene>
<dbReference type="InParanoid" id="A0A0C9ZAS3"/>
<name>A0A0C9ZAS3_9AGAM</name>
<dbReference type="EMBL" id="KN835724">
    <property type="protein sequence ID" value="KIK34645.1"/>
    <property type="molecule type" value="Genomic_DNA"/>
</dbReference>
<accession>A0A0C9ZAS3</accession>
<keyword evidence="2" id="KW-1185">Reference proteome</keyword>
<evidence type="ECO:0000313" key="1">
    <source>
        <dbReference type="EMBL" id="KIK34645.1"/>
    </source>
</evidence>
<organism evidence="1 2">
    <name type="scientific">Suillus luteus UH-Slu-Lm8-n1</name>
    <dbReference type="NCBI Taxonomy" id="930992"/>
    <lineage>
        <taxon>Eukaryota</taxon>
        <taxon>Fungi</taxon>
        <taxon>Dikarya</taxon>
        <taxon>Basidiomycota</taxon>
        <taxon>Agaricomycotina</taxon>
        <taxon>Agaricomycetes</taxon>
        <taxon>Agaricomycetidae</taxon>
        <taxon>Boletales</taxon>
        <taxon>Suillineae</taxon>
        <taxon>Suillaceae</taxon>
        <taxon>Suillus</taxon>
    </lineage>
</organism>
<evidence type="ECO:0000313" key="2">
    <source>
        <dbReference type="Proteomes" id="UP000054485"/>
    </source>
</evidence>
<reference evidence="2" key="2">
    <citation type="submission" date="2015-01" db="EMBL/GenBank/DDBJ databases">
        <title>Evolutionary Origins and Diversification of the Mycorrhizal Mutualists.</title>
        <authorList>
            <consortium name="DOE Joint Genome Institute"/>
            <consortium name="Mycorrhizal Genomics Consortium"/>
            <person name="Kohler A."/>
            <person name="Kuo A."/>
            <person name="Nagy L.G."/>
            <person name="Floudas D."/>
            <person name="Copeland A."/>
            <person name="Barry K.W."/>
            <person name="Cichocki N."/>
            <person name="Veneault-Fourrey C."/>
            <person name="LaButti K."/>
            <person name="Lindquist E.A."/>
            <person name="Lipzen A."/>
            <person name="Lundell T."/>
            <person name="Morin E."/>
            <person name="Murat C."/>
            <person name="Riley R."/>
            <person name="Ohm R."/>
            <person name="Sun H."/>
            <person name="Tunlid A."/>
            <person name="Henrissat B."/>
            <person name="Grigoriev I.V."/>
            <person name="Hibbett D.S."/>
            <person name="Martin F."/>
        </authorList>
    </citation>
    <scope>NUCLEOTIDE SEQUENCE [LARGE SCALE GENOMIC DNA]</scope>
    <source>
        <strain evidence="2">UH-Slu-Lm8-n1</strain>
    </source>
</reference>
<reference evidence="1 2" key="1">
    <citation type="submission" date="2014-04" db="EMBL/GenBank/DDBJ databases">
        <authorList>
            <consortium name="DOE Joint Genome Institute"/>
            <person name="Kuo A."/>
            <person name="Ruytinx J."/>
            <person name="Rineau F."/>
            <person name="Colpaert J."/>
            <person name="Kohler A."/>
            <person name="Nagy L.G."/>
            <person name="Floudas D."/>
            <person name="Copeland A."/>
            <person name="Barry K.W."/>
            <person name="Cichocki N."/>
            <person name="Veneault-Fourrey C."/>
            <person name="LaButti K."/>
            <person name="Lindquist E.A."/>
            <person name="Lipzen A."/>
            <person name="Lundell T."/>
            <person name="Morin E."/>
            <person name="Murat C."/>
            <person name="Sun H."/>
            <person name="Tunlid A."/>
            <person name="Henrissat B."/>
            <person name="Grigoriev I.V."/>
            <person name="Hibbett D.S."/>
            <person name="Martin F."/>
            <person name="Nordberg H.P."/>
            <person name="Cantor M.N."/>
            <person name="Hua S.X."/>
        </authorList>
    </citation>
    <scope>NUCLEOTIDE SEQUENCE [LARGE SCALE GENOMIC DNA]</scope>
    <source>
        <strain evidence="1 2">UH-Slu-Lm8-n1</strain>
    </source>
</reference>
<proteinExistence type="predicted"/>
<dbReference type="Proteomes" id="UP000054485">
    <property type="component" value="Unassembled WGS sequence"/>
</dbReference>
<dbReference type="AlphaFoldDB" id="A0A0C9ZAS3"/>
<protein>
    <submittedName>
        <fullName evidence="1">Uncharacterized protein</fullName>
    </submittedName>
</protein>
<dbReference type="HOGENOM" id="CLU_2777633_0_0_1"/>